<dbReference type="Pfam" id="PF01663">
    <property type="entry name" value="Phosphodiest"/>
    <property type="match status" value="1"/>
</dbReference>
<dbReference type="InterPro" id="IPR002591">
    <property type="entry name" value="Phosphodiest/P_Trfase"/>
</dbReference>
<organism evidence="1 2">
    <name type="scientific">Nostocoides vanveenii</name>
    <dbReference type="NCBI Taxonomy" id="330835"/>
    <lineage>
        <taxon>Bacteria</taxon>
        <taxon>Bacillati</taxon>
        <taxon>Actinomycetota</taxon>
        <taxon>Actinomycetes</taxon>
        <taxon>Micrococcales</taxon>
        <taxon>Intrasporangiaceae</taxon>
        <taxon>Nostocoides</taxon>
    </lineage>
</organism>
<accession>A0ABP4WWF4</accession>
<dbReference type="SUPFAM" id="SSF53649">
    <property type="entry name" value="Alkaline phosphatase-like"/>
    <property type="match status" value="1"/>
</dbReference>
<gene>
    <name evidence="1" type="ORF">GCM10009810_24590</name>
</gene>
<evidence type="ECO:0000313" key="1">
    <source>
        <dbReference type="EMBL" id="GAA1764680.1"/>
    </source>
</evidence>
<evidence type="ECO:0000313" key="2">
    <source>
        <dbReference type="Proteomes" id="UP001501475"/>
    </source>
</evidence>
<protein>
    <submittedName>
        <fullName evidence="1">Uncharacterized protein</fullName>
    </submittedName>
</protein>
<reference evidence="2" key="1">
    <citation type="journal article" date="2019" name="Int. J. Syst. Evol. Microbiol.">
        <title>The Global Catalogue of Microorganisms (GCM) 10K type strain sequencing project: providing services to taxonomists for standard genome sequencing and annotation.</title>
        <authorList>
            <consortium name="The Broad Institute Genomics Platform"/>
            <consortium name="The Broad Institute Genome Sequencing Center for Infectious Disease"/>
            <person name="Wu L."/>
            <person name="Ma J."/>
        </authorList>
    </citation>
    <scope>NUCLEOTIDE SEQUENCE [LARGE SCALE GENOMIC DNA]</scope>
    <source>
        <strain evidence="2">JCM 15591</strain>
    </source>
</reference>
<sequence>MPHLTWWANVVTDAGHHGGGPRSDLARASLRQSDARLGAFLDHLDALGVTDRVTFVVTADHGFEGSDPQVRGSWTPALDALGISYRDEGPGLVYFL</sequence>
<proteinExistence type="predicted"/>
<dbReference type="Gene3D" id="3.40.720.10">
    <property type="entry name" value="Alkaline Phosphatase, subunit A"/>
    <property type="match status" value="1"/>
</dbReference>
<dbReference type="RefSeq" id="WP_344066743.1">
    <property type="nucleotide sequence ID" value="NZ_BAAAPN010000056.1"/>
</dbReference>
<keyword evidence="2" id="KW-1185">Reference proteome</keyword>
<comment type="caution">
    <text evidence="1">The sequence shown here is derived from an EMBL/GenBank/DDBJ whole genome shotgun (WGS) entry which is preliminary data.</text>
</comment>
<dbReference type="InterPro" id="IPR017850">
    <property type="entry name" value="Alkaline_phosphatase_core_sf"/>
</dbReference>
<dbReference type="EMBL" id="BAAAPN010000056">
    <property type="protein sequence ID" value="GAA1764680.1"/>
    <property type="molecule type" value="Genomic_DNA"/>
</dbReference>
<name>A0ABP4WWF4_9MICO</name>
<dbReference type="Proteomes" id="UP001501475">
    <property type="component" value="Unassembled WGS sequence"/>
</dbReference>